<name>A0A6A6K335_HEVBR</name>
<reference evidence="5 6" key="1">
    <citation type="journal article" date="2020" name="Mol. Plant">
        <title>The Chromosome-Based Rubber Tree Genome Provides New Insights into Spurge Genome Evolution and Rubber Biosynthesis.</title>
        <authorList>
            <person name="Liu J."/>
            <person name="Shi C."/>
            <person name="Shi C.C."/>
            <person name="Li W."/>
            <person name="Zhang Q.J."/>
            <person name="Zhang Y."/>
            <person name="Li K."/>
            <person name="Lu H.F."/>
            <person name="Shi C."/>
            <person name="Zhu S.T."/>
            <person name="Xiao Z.Y."/>
            <person name="Nan H."/>
            <person name="Yue Y."/>
            <person name="Zhu X.G."/>
            <person name="Wu Y."/>
            <person name="Hong X.N."/>
            <person name="Fan G.Y."/>
            <person name="Tong Y."/>
            <person name="Zhang D."/>
            <person name="Mao C.L."/>
            <person name="Liu Y.L."/>
            <person name="Hao S.J."/>
            <person name="Liu W.Q."/>
            <person name="Lv M.Q."/>
            <person name="Zhang H.B."/>
            <person name="Liu Y."/>
            <person name="Hu-Tang G.R."/>
            <person name="Wang J.P."/>
            <person name="Wang J.H."/>
            <person name="Sun Y.H."/>
            <person name="Ni S.B."/>
            <person name="Chen W.B."/>
            <person name="Zhang X.C."/>
            <person name="Jiao Y.N."/>
            <person name="Eichler E.E."/>
            <person name="Li G.H."/>
            <person name="Liu X."/>
            <person name="Gao L.Z."/>
        </authorList>
    </citation>
    <scope>NUCLEOTIDE SEQUENCE [LARGE SCALE GENOMIC DNA]</scope>
    <source>
        <strain evidence="6">cv. GT1</strain>
        <tissue evidence="5">Leaf</tissue>
    </source>
</reference>
<evidence type="ECO:0000313" key="6">
    <source>
        <dbReference type="Proteomes" id="UP000467840"/>
    </source>
</evidence>
<evidence type="ECO:0000256" key="2">
    <source>
        <dbReference type="SAM" id="MobiDB-lite"/>
    </source>
</evidence>
<dbReference type="EMBL" id="JAAGAX010000042">
    <property type="protein sequence ID" value="KAF2282855.1"/>
    <property type="molecule type" value="Genomic_DNA"/>
</dbReference>
<evidence type="ECO:0000313" key="5">
    <source>
        <dbReference type="EMBL" id="KAF2282855.1"/>
    </source>
</evidence>
<dbReference type="InterPro" id="IPR033347">
    <property type="entry name" value="Di19"/>
</dbReference>
<dbReference type="PANTHER" id="PTHR31875">
    <property type="entry name" value="PROTEIN DEHYDRATION-INDUCED 19"/>
    <property type="match status" value="1"/>
</dbReference>
<evidence type="ECO:0000256" key="1">
    <source>
        <dbReference type="ARBA" id="ARBA00007109"/>
    </source>
</evidence>
<proteinExistence type="inferred from homology"/>
<dbReference type="InterPro" id="IPR008598">
    <property type="entry name" value="Di19_Zn-bd"/>
</dbReference>
<dbReference type="PANTHER" id="PTHR31875:SF24">
    <property type="entry name" value="PROTEIN DEHYDRATION-INDUCED 19 HOMOLOG 5"/>
    <property type="match status" value="1"/>
</dbReference>
<evidence type="ECO:0000259" key="3">
    <source>
        <dbReference type="Pfam" id="PF05605"/>
    </source>
</evidence>
<dbReference type="Pfam" id="PF05605">
    <property type="entry name" value="zf-Di19"/>
    <property type="match status" value="1"/>
</dbReference>
<feature type="compositionally biased region" description="Polar residues" evidence="2">
    <location>
        <begin position="277"/>
        <end position="287"/>
    </location>
</feature>
<keyword evidence="6" id="KW-1185">Reference proteome</keyword>
<evidence type="ECO:0008006" key="7">
    <source>
        <dbReference type="Google" id="ProtNLM"/>
    </source>
</evidence>
<dbReference type="Pfam" id="PF14571">
    <property type="entry name" value="Di19_C"/>
    <property type="match status" value="1"/>
</dbReference>
<dbReference type="Proteomes" id="UP000467840">
    <property type="component" value="Unassembled WGS sequence"/>
</dbReference>
<sequence>MAQTRVSHTMQQHGWETTSQDYHVHVSRIERTPSVLPDAPRYPNVFRAFNNRVTREEEPEEIIHQERLVQKQQTPTKPHKKVHVEEKEQIIFQDNSGKCEVVEESIDAETDGFIQQKRKGGHVKPEPHIGASNKEREGRGMRTVKRFSCLVSIMLFMMKRYDEESKGETGFNEADNNLAMDDSDGDEDSRAYFPCPFCYVDIEVHVLCSHLQDEHCFDLKNAVCPLCAANLGKDVIGHFIVNHASSLTRRRKSLKSGLWTGSSAMIGKELSSFLGSSTNGRANTNESAPDPLLSPFLGSGSHSHPQGSQEDESSNITAHLKSTETPSLDGGDEMDSEERRHRAAFVQELISSTIF</sequence>
<dbReference type="InterPro" id="IPR027935">
    <property type="entry name" value="Di19_C"/>
</dbReference>
<protein>
    <recommendedName>
        <fullName evidence="7">Drought induced 19 protein type zinc-binding domain-containing protein</fullName>
    </recommendedName>
</protein>
<organism evidence="5 6">
    <name type="scientific">Hevea brasiliensis</name>
    <name type="common">Para rubber tree</name>
    <name type="synonym">Siphonia brasiliensis</name>
    <dbReference type="NCBI Taxonomy" id="3981"/>
    <lineage>
        <taxon>Eukaryota</taxon>
        <taxon>Viridiplantae</taxon>
        <taxon>Streptophyta</taxon>
        <taxon>Embryophyta</taxon>
        <taxon>Tracheophyta</taxon>
        <taxon>Spermatophyta</taxon>
        <taxon>Magnoliopsida</taxon>
        <taxon>eudicotyledons</taxon>
        <taxon>Gunneridae</taxon>
        <taxon>Pentapetalae</taxon>
        <taxon>rosids</taxon>
        <taxon>fabids</taxon>
        <taxon>Malpighiales</taxon>
        <taxon>Euphorbiaceae</taxon>
        <taxon>Crotonoideae</taxon>
        <taxon>Micrandreae</taxon>
        <taxon>Hevea</taxon>
    </lineage>
</organism>
<accession>A0A6A6K335</accession>
<feature type="domain" description="Di19 C-terminal" evidence="4">
    <location>
        <begin position="269"/>
        <end position="354"/>
    </location>
</feature>
<comment type="caution">
    <text evidence="5">The sequence shown here is derived from an EMBL/GenBank/DDBJ whole genome shotgun (WGS) entry which is preliminary data.</text>
</comment>
<dbReference type="AlphaFoldDB" id="A0A6A6K335"/>
<feature type="compositionally biased region" description="Low complexity" evidence="2">
    <location>
        <begin position="298"/>
        <end position="308"/>
    </location>
</feature>
<feature type="region of interest" description="Disordered" evidence="2">
    <location>
        <begin position="277"/>
        <end position="340"/>
    </location>
</feature>
<feature type="region of interest" description="Disordered" evidence="2">
    <location>
        <begin position="117"/>
        <end position="137"/>
    </location>
</feature>
<evidence type="ECO:0000259" key="4">
    <source>
        <dbReference type="Pfam" id="PF14571"/>
    </source>
</evidence>
<comment type="similarity">
    <text evidence="1">Belongs to the Di19 family.</text>
</comment>
<feature type="domain" description="Di19 zinc-binding" evidence="3">
    <location>
        <begin position="192"/>
        <end position="244"/>
    </location>
</feature>
<gene>
    <name evidence="5" type="ORF">GH714_043339</name>
</gene>
<feature type="compositionally biased region" description="Basic and acidic residues" evidence="2">
    <location>
        <begin position="123"/>
        <end position="137"/>
    </location>
</feature>